<evidence type="ECO:0000256" key="2">
    <source>
        <dbReference type="ARBA" id="ARBA00010185"/>
    </source>
</evidence>
<dbReference type="PANTHER" id="PTHR43535">
    <property type="entry name" value="PHOSPHATIDATE CYTIDYLYLTRANSFERASE"/>
    <property type="match status" value="1"/>
</dbReference>
<organism evidence="8 9">
    <name type="scientific">Bacteriovorax stolpii</name>
    <name type="common">Bdellovibrio stolpii</name>
    <dbReference type="NCBI Taxonomy" id="960"/>
    <lineage>
        <taxon>Bacteria</taxon>
        <taxon>Pseudomonadati</taxon>
        <taxon>Bdellovibrionota</taxon>
        <taxon>Bacteriovoracia</taxon>
        <taxon>Bacteriovoracales</taxon>
        <taxon>Bacteriovoracaceae</taxon>
        <taxon>Bacteriovorax</taxon>
    </lineage>
</organism>
<dbReference type="GO" id="GO:0009273">
    <property type="term" value="P:peptidoglycan-based cell wall biogenesis"/>
    <property type="evidence" value="ECO:0007669"/>
    <property type="project" value="TreeGrafter"/>
</dbReference>
<keyword evidence="3 7" id="KW-0808">Transferase</keyword>
<dbReference type="GO" id="GO:0005886">
    <property type="term" value="C:plasma membrane"/>
    <property type="evidence" value="ECO:0007669"/>
    <property type="project" value="TreeGrafter"/>
</dbReference>
<dbReference type="GO" id="GO:0016024">
    <property type="term" value="P:CDP-diacylglycerol biosynthetic process"/>
    <property type="evidence" value="ECO:0007669"/>
    <property type="project" value="UniProtKB-UniPathway"/>
</dbReference>
<keyword evidence="7 8" id="KW-0548">Nucleotidyltransferase</keyword>
<evidence type="ECO:0000256" key="6">
    <source>
        <dbReference type="ARBA" id="ARBA00023136"/>
    </source>
</evidence>
<gene>
    <name evidence="8" type="ORF">C0V70_14175</name>
</gene>
<evidence type="ECO:0000256" key="5">
    <source>
        <dbReference type="ARBA" id="ARBA00022989"/>
    </source>
</evidence>
<dbReference type="Proteomes" id="UP000235584">
    <property type="component" value="Chromosome"/>
</dbReference>
<evidence type="ECO:0000313" key="9">
    <source>
        <dbReference type="Proteomes" id="UP000235584"/>
    </source>
</evidence>
<sequence length="314" mass="35926">MIPFLSFTPGTERAVLMTLGILVFFTLLFYGWDFFAKKEFLKSIKERVNSWWVIFTIVLIAIGTTRELAFIIFAIISFISFRELTSKLNFSHKHRRTILLAYLAIPLQYYFAYAKLFIPFLVFIPVGMLLLLPFRSILEDQSEDSIKTFSQLQWSLMLTVFSLSHMAFMMSLPNIETMGEGAPGLIFFLILITQLNDVSQFIFGKLFGKRKISPLISPNKTWAGLLGGIFGSLCFGYLFKGLLPFNVKQVLLVSGLISLCGFFGDLNISAIKRDLKIKDMSNLIPGHGGILDRMDSLIFSNVVFFYLIYYWIYT</sequence>
<keyword evidence="5" id="KW-1133">Transmembrane helix</keyword>
<dbReference type="Pfam" id="PF01148">
    <property type="entry name" value="CTP_transf_1"/>
    <property type="match status" value="1"/>
</dbReference>
<evidence type="ECO:0000256" key="7">
    <source>
        <dbReference type="RuleBase" id="RU003938"/>
    </source>
</evidence>
<dbReference type="UniPathway" id="UPA00557">
    <property type="reaction ID" value="UER00614"/>
</dbReference>
<comment type="subcellular location">
    <subcellularLocation>
        <location evidence="1">Membrane</location>
        <topology evidence="1">Multi-pass membrane protein</topology>
    </subcellularLocation>
</comment>
<evidence type="ECO:0000256" key="3">
    <source>
        <dbReference type="ARBA" id="ARBA00022679"/>
    </source>
</evidence>
<evidence type="ECO:0000313" key="8">
    <source>
        <dbReference type="EMBL" id="AUN99229.1"/>
    </source>
</evidence>
<keyword evidence="9" id="KW-1185">Reference proteome</keyword>
<dbReference type="InterPro" id="IPR000374">
    <property type="entry name" value="PC_trans"/>
</dbReference>
<keyword evidence="4 7" id="KW-0812">Transmembrane</keyword>
<dbReference type="OrthoDB" id="9799199at2"/>
<dbReference type="EC" id="2.7.7.41" evidence="7"/>
<dbReference type="PANTHER" id="PTHR43535:SF1">
    <property type="entry name" value="PHOSPHATIDATE CYTIDYLYLTRANSFERASE"/>
    <property type="match status" value="1"/>
</dbReference>
<reference evidence="8 9" key="1">
    <citation type="submission" date="2018-01" db="EMBL/GenBank/DDBJ databases">
        <title>Complete genome sequence of Bacteriovorax stolpii DSM12778.</title>
        <authorList>
            <person name="Tang B."/>
            <person name="Chang J."/>
        </authorList>
    </citation>
    <scope>NUCLEOTIDE SEQUENCE [LARGE SCALE GENOMIC DNA]</scope>
    <source>
        <strain evidence="8 9">DSM 12778</strain>
    </source>
</reference>
<protein>
    <recommendedName>
        <fullName evidence="7">Phosphatidate cytidylyltransferase</fullName>
        <ecNumber evidence="7">2.7.7.41</ecNumber>
    </recommendedName>
</protein>
<dbReference type="AlphaFoldDB" id="A0A2K9NUN3"/>
<dbReference type="PROSITE" id="PS01315">
    <property type="entry name" value="CDS"/>
    <property type="match status" value="1"/>
</dbReference>
<evidence type="ECO:0000256" key="1">
    <source>
        <dbReference type="ARBA" id="ARBA00004141"/>
    </source>
</evidence>
<comment type="pathway">
    <text evidence="7">Phospholipid metabolism; CDP-diacylglycerol biosynthesis; CDP-diacylglycerol from sn-glycerol 3-phosphate: step 3/3.</text>
</comment>
<comment type="similarity">
    <text evidence="2 7">Belongs to the CDS family.</text>
</comment>
<dbReference type="GO" id="GO:0004605">
    <property type="term" value="F:phosphatidate cytidylyltransferase activity"/>
    <property type="evidence" value="ECO:0007669"/>
    <property type="project" value="UniProtKB-EC"/>
</dbReference>
<comment type="catalytic activity">
    <reaction evidence="7">
        <text>a 1,2-diacyl-sn-glycero-3-phosphate + CTP + H(+) = a CDP-1,2-diacyl-sn-glycerol + diphosphate</text>
        <dbReference type="Rhea" id="RHEA:16229"/>
        <dbReference type="ChEBI" id="CHEBI:15378"/>
        <dbReference type="ChEBI" id="CHEBI:33019"/>
        <dbReference type="ChEBI" id="CHEBI:37563"/>
        <dbReference type="ChEBI" id="CHEBI:58332"/>
        <dbReference type="ChEBI" id="CHEBI:58608"/>
        <dbReference type="EC" id="2.7.7.41"/>
    </reaction>
</comment>
<keyword evidence="6" id="KW-0472">Membrane</keyword>
<dbReference type="RefSeq" id="WP_102244520.1">
    <property type="nucleotide sequence ID" value="NZ_CP025704.1"/>
</dbReference>
<evidence type="ECO:0000256" key="4">
    <source>
        <dbReference type="ARBA" id="ARBA00022692"/>
    </source>
</evidence>
<proteinExistence type="inferred from homology"/>
<dbReference type="EMBL" id="CP025704">
    <property type="protein sequence ID" value="AUN99229.1"/>
    <property type="molecule type" value="Genomic_DNA"/>
</dbReference>
<name>A0A2K9NUN3_BACTC</name>
<dbReference type="KEGG" id="bsto:C0V70_14175"/>
<accession>A0A2K9NUN3</accession>